<dbReference type="Gene3D" id="3.40.50.2300">
    <property type="match status" value="2"/>
</dbReference>
<comment type="caution">
    <text evidence="1">The sequence shown here is derived from an EMBL/GenBank/DDBJ whole genome shotgun (WGS) entry which is preliminary data.</text>
</comment>
<name>A0A1F6ECY7_9BACT</name>
<dbReference type="PANTHER" id="PTHR35271:SF1">
    <property type="entry name" value="ABC TRANSPORTER, SUBSTRATE-BINDING LIPOPROTEIN"/>
    <property type="match status" value="1"/>
</dbReference>
<dbReference type="InterPro" id="IPR028082">
    <property type="entry name" value="Peripla_BP_I"/>
</dbReference>
<dbReference type="STRING" id="1798508.A3A35_00140"/>
<dbReference type="EMBL" id="MFLV01000015">
    <property type="protein sequence ID" value="OGG71544.1"/>
    <property type="molecule type" value="Genomic_DNA"/>
</dbReference>
<reference evidence="1 2" key="1">
    <citation type="journal article" date="2016" name="Nat. Commun.">
        <title>Thousands of microbial genomes shed light on interconnected biogeochemical processes in an aquifer system.</title>
        <authorList>
            <person name="Anantharaman K."/>
            <person name="Brown C.T."/>
            <person name="Hug L.A."/>
            <person name="Sharon I."/>
            <person name="Castelle C.J."/>
            <person name="Probst A.J."/>
            <person name="Thomas B.C."/>
            <person name="Singh A."/>
            <person name="Wilkins M.J."/>
            <person name="Karaoz U."/>
            <person name="Brodie E.L."/>
            <person name="Williams K.H."/>
            <person name="Hubbard S.S."/>
            <person name="Banfield J.F."/>
        </authorList>
    </citation>
    <scope>NUCLEOTIDE SEQUENCE [LARGE SCALE GENOMIC DNA]</scope>
</reference>
<evidence type="ECO:0008006" key="3">
    <source>
        <dbReference type="Google" id="ProtNLM"/>
    </source>
</evidence>
<protein>
    <recommendedName>
        <fullName evidence="3">ABC transporter substrate-binding protein</fullName>
    </recommendedName>
</protein>
<dbReference type="AlphaFoldDB" id="A0A1F6ECY7"/>
<dbReference type="SUPFAM" id="SSF53822">
    <property type="entry name" value="Periplasmic binding protein-like I"/>
    <property type="match status" value="1"/>
</dbReference>
<dbReference type="CDD" id="cd06325">
    <property type="entry name" value="PBP1_ABC_unchar_transporter"/>
    <property type="match status" value="1"/>
</dbReference>
<sequence length="355" mass="38194">MNKLVIPLAILVIIVVGALVWSQQGVKNGGEATVTRLVPEGQPVRVAIINYLPGILDGPIRGLKKGMTDLGYEEGKDIMYTQYEAVGNFDKMVADAKDVIQNNKADVIVGNPGEGAQAALKAAQELGNTVFPILYMLSFDPLAMKLINSFQSSGNQVTGVAVDLSYLTGRRLEFLRQMAPNAKKLGIIVGVSVLDITAQKGLDEVLKQAPALGFEIKRYDTKAFPGPSGDADVAKIAESIKPGEIDAFYRMLGPVTSSPGTIAAYAKMGERLKIPTEFFGHEPGSLFNYDNDYDDSGIQLATLLDKVIKGVKPTDIPSENARKFLFRLDDGVAKRIGITVPEALRSIATEVIPAK</sequence>
<accession>A0A1F6ECY7</accession>
<organism evidence="1 2">
    <name type="scientific">Candidatus Kaiserbacteria bacterium RIFCSPLOWO2_01_FULL_51_21</name>
    <dbReference type="NCBI Taxonomy" id="1798508"/>
    <lineage>
        <taxon>Bacteria</taxon>
        <taxon>Candidatus Kaiseribacteriota</taxon>
    </lineage>
</organism>
<dbReference type="Proteomes" id="UP000179115">
    <property type="component" value="Unassembled WGS sequence"/>
</dbReference>
<evidence type="ECO:0000313" key="1">
    <source>
        <dbReference type="EMBL" id="OGG71544.1"/>
    </source>
</evidence>
<dbReference type="PANTHER" id="PTHR35271">
    <property type="entry name" value="ABC TRANSPORTER, SUBSTRATE-BINDING LIPOPROTEIN-RELATED"/>
    <property type="match status" value="1"/>
</dbReference>
<dbReference type="Pfam" id="PF04392">
    <property type="entry name" value="ABC_sub_bind"/>
    <property type="match status" value="1"/>
</dbReference>
<gene>
    <name evidence="1" type="ORF">A3A35_00140</name>
</gene>
<dbReference type="InterPro" id="IPR007487">
    <property type="entry name" value="ABC_transpt-TYRBP-like"/>
</dbReference>
<proteinExistence type="predicted"/>
<evidence type="ECO:0000313" key="2">
    <source>
        <dbReference type="Proteomes" id="UP000179115"/>
    </source>
</evidence>